<keyword evidence="4" id="KW-1185">Reference proteome</keyword>
<dbReference type="InterPro" id="IPR050851">
    <property type="entry name" value="mRNA_Cap_2O-Ribose_MeTrfase"/>
</dbReference>
<evidence type="ECO:0000259" key="2">
    <source>
        <dbReference type="Pfam" id="PF01728"/>
    </source>
</evidence>
<evidence type="ECO:0000313" key="3">
    <source>
        <dbReference type="EMBL" id="GFH54618.1"/>
    </source>
</evidence>
<dbReference type="GO" id="GO:0005634">
    <property type="term" value="C:nucleus"/>
    <property type="evidence" value="ECO:0007669"/>
    <property type="project" value="UniProtKB-SubCell"/>
</dbReference>
<comment type="catalytic activity">
    <reaction evidence="1">
        <text>a 5'-end (N(7)-methyl 5'-triphosphoguanosine)-ribonucleoside in mRNA + S-adenosyl-L-methionine = a 5'-end (N(7)-methyl 5'-triphosphoguanosine)-(2'-O-methyl-ribonucleoside) in mRNA + S-adenosyl-L-homocysteine + H(+)</text>
        <dbReference type="Rhea" id="RHEA:67020"/>
        <dbReference type="Rhea" id="RHEA-COMP:17167"/>
        <dbReference type="Rhea" id="RHEA-COMP:17168"/>
        <dbReference type="ChEBI" id="CHEBI:15378"/>
        <dbReference type="ChEBI" id="CHEBI:57856"/>
        <dbReference type="ChEBI" id="CHEBI:59789"/>
        <dbReference type="ChEBI" id="CHEBI:156461"/>
        <dbReference type="ChEBI" id="CHEBI:167609"/>
        <dbReference type="EC" id="2.1.1.57"/>
    </reaction>
</comment>
<dbReference type="EMBL" id="BLLK01000047">
    <property type="protein sequence ID" value="GFH54618.1"/>
    <property type="molecule type" value="Genomic_DNA"/>
</dbReference>
<name>A0AAD3H967_9STRA</name>
<dbReference type="GO" id="GO:0003676">
    <property type="term" value="F:nucleic acid binding"/>
    <property type="evidence" value="ECO:0007669"/>
    <property type="project" value="UniProtKB-UniRule"/>
</dbReference>
<dbReference type="GO" id="GO:0004483">
    <property type="term" value="F:methyltransferase cap1 activity"/>
    <property type="evidence" value="ECO:0007669"/>
    <property type="project" value="UniProtKB-UniRule"/>
</dbReference>
<dbReference type="PANTHER" id="PTHR16121">
    <property type="entry name" value="CAP-SPECIFIC MRNA (NUCLEOSIDE-2'-O-)-METHYLTRANSFERASE 1-RELATED"/>
    <property type="match status" value="1"/>
</dbReference>
<keyword evidence="1" id="KW-0489">Methyltransferase</keyword>
<protein>
    <recommendedName>
        <fullName evidence="1">Cap-specific mRNA (nucleoside-2'-O-)-methyltransferase 1</fullName>
        <ecNumber evidence="1">2.1.1.57</ecNumber>
    </recommendedName>
    <alternativeName>
        <fullName evidence="1">Cap1 2'O-ribose methyltransferase 1</fullName>
    </alternativeName>
</protein>
<dbReference type="SUPFAM" id="SSF53335">
    <property type="entry name" value="S-adenosyl-L-methionine-dependent methyltransferases"/>
    <property type="match status" value="1"/>
</dbReference>
<evidence type="ECO:0000256" key="1">
    <source>
        <dbReference type="RuleBase" id="RU368012"/>
    </source>
</evidence>
<dbReference type="AlphaFoldDB" id="A0AAD3H967"/>
<keyword evidence="1" id="KW-0539">Nucleus</keyword>
<reference evidence="3 4" key="1">
    <citation type="journal article" date="2021" name="Sci. Rep.">
        <title>The genome of the diatom Chaetoceros tenuissimus carries an ancient integrated fragment of an extant virus.</title>
        <authorList>
            <person name="Hongo Y."/>
            <person name="Kimura K."/>
            <person name="Takaki Y."/>
            <person name="Yoshida Y."/>
            <person name="Baba S."/>
            <person name="Kobayashi G."/>
            <person name="Nagasaki K."/>
            <person name="Hano T."/>
            <person name="Tomaru Y."/>
        </authorList>
    </citation>
    <scope>NUCLEOTIDE SEQUENCE [LARGE SCALE GENOMIC DNA]</scope>
    <source>
        <strain evidence="3 4">NIES-3715</strain>
    </source>
</reference>
<dbReference type="EC" id="2.1.1.57" evidence="1"/>
<comment type="caution">
    <text evidence="3">The sequence shown here is derived from an EMBL/GenBank/DDBJ whole genome shotgun (WGS) entry which is preliminary data.</text>
</comment>
<comment type="function">
    <text evidence="1">S-adenosyl-L-methionine-dependent methyltransferase that mediates RNA cap1 2'-O-ribose methylation to the 5'-cap structure of RNAs. Methylates the ribose of the first nucleotide of a m(7)GpppG-capped mRNA to produce m(7)GpppNmp (cap1).</text>
</comment>
<dbReference type="Pfam" id="PF01728">
    <property type="entry name" value="FtsJ"/>
    <property type="match status" value="1"/>
</dbReference>
<sequence>MPKRKRQKSVKELVQIELPTPSFQTSNDVYETLFESFTLSLNPPQHWLKEIPSFCANYNGEGNMTTIVNTRDRIQELNQIKSNLMPYSQIVSEAKLKRSIHTTPENEFRRASRSKRVNPFESLLGSIEFKKGEPLICRSALKLCNMDALTNFKLTQDKECGIFVDLAGSPGGFSQYLIYRGLKRGYGMSLKGNSTDSVGLEWKTDGILTKEQFLIHNGSDGTGDIYNWDNIIALRDTIQKDMSIKKDERIALVVADGGIDAQRNHEDQEGISSKLIISEIAAAVLLLSLNKADHKEASFVLKLFGFQSTAIRRALFFLTSVFDTIQIMKPITSRPASCERYLLAIGFKGLEKGMNLADWREEIINGSNFFDYEEKTAFQSFANFLDKVDNDMACLNVRACHGIVETLRREEIQIKERTGQKKNRHGFSDTLNVDYMKTAWEL</sequence>
<dbReference type="Proteomes" id="UP001054902">
    <property type="component" value="Unassembled WGS sequence"/>
</dbReference>
<dbReference type="InterPro" id="IPR002877">
    <property type="entry name" value="RNA_MeTrfase_FtsJ_dom"/>
</dbReference>
<dbReference type="GO" id="GO:0006370">
    <property type="term" value="P:7-methylguanosine mRNA capping"/>
    <property type="evidence" value="ECO:0007669"/>
    <property type="project" value="UniProtKB-UniRule"/>
</dbReference>
<evidence type="ECO:0000313" key="4">
    <source>
        <dbReference type="Proteomes" id="UP001054902"/>
    </source>
</evidence>
<accession>A0AAD3H967</accession>
<organism evidence="3 4">
    <name type="scientific">Chaetoceros tenuissimus</name>
    <dbReference type="NCBI Taxonomy" id="426638"/>
    <lineage>
        <taxon>Eukaryota</taxon>
        <taxon>Sar</taxon>
        <taxon>Stramenopiles</taxon>
        <taxon>Ochrophyta</taxon>
        <taxon>Bacillariophyta</taxon>
        <taxon>Coscinodiscophyceae</taxon>
        <taxon>Chaetocerotophycidae</taxon>
        <taxon>Chaetocerotales</taxon>
        <taxon>Chaetocerotaceae</taxon>
        <taxon>Chaetoceros</taxon>
    </lineage>
</organism>
<dbReference type="Gene3D" id="3.40.50.12760">
    <property type="match status" value="1"/>
</dbReference>
<keyword evidence="1" id="KW-0808">Transferase</keyword>
<gene>
    <name evidence="3" type="ORF">CTEN210_11094</name>
</gene>
<dbReference type="GO" id="GO:0005737">
    <property type="term" value="C:cytoplasm"/>
    <property type="evidence" value="ECO:0007669"/>
    <property type="project" value="TreeGrafter"/>
</dbReference>
<dbReference type="GO" id="GO:0032259">
    <property type="term" value="P:methylation"/>
    <property type="evidence" value="ECO:0007669"/>
    <property type="project" value="UniProtKB-KW"/>
</dbReference>
<comment type="subcellular location">
    <subcellularLocation>
        <location evidence="1">Nucleus</location>
    </subcellularLocation>
</comment>
<keyword evidence="1" id="KW-0949">S-adenosyl-L-methionine</keyword>
<proteinExistence type="predicted"/>
<dbReference type="GO" id="GO:0016556">
    <property type="term" value="P:mRNA modification"/>
    <property type="evidence" value="ECO:0007669"/>
    <property type="project" value="UniProtKB-UniRule"/>
</dbReference>
<keyword evidence="1" id="KW-0507">mRNA processing</keyword>
<dbReference type="InterPro" id="IPR029063">
    <property type="entry name" value="SAM-dependent_MTases_sf"/>
</dbReference>
<feature type="domain" description="Ribosomal RNA methyltransferase FtsJ" evidence="2">
    <location>
        <begin position="137"/>
        <end position="347"/>
    </location>
</feature>
<dbReference type="PANTHER" id="PTHR16121:SF0">
    <property type="entry name" value="CAP-SPECIFIC MRNA (NUCLEOSIDE-2'-O-)-METHYLTRANSFERASE 1"/>
    <property type="match status" value="1"/>
</dbReference>
<keyword evidence="1" id="KW-0506">mRNA capping</keyword>